<keyword evidence="1" id="KW-0732">Signal</keyword>
<name>A0A6I9MYC3_9TELE</name>
<feature type="chain" id="PRO_5026803970" evidence="1">
    <location>
        <begin position="19"/>
        <end position="207"/>
    </location>
</feature>
<feature type="signal peptide" evidence="1">
    <location>
        <begin position="1"/>
        <end position="18"/>
    </location>
</feature>
<proteinExistence type="predicted"/>
<dbReference type="KEGG" id="ncc:104946708"/>
<dbReference type="RefSeq" id="XP_010770884.1">
    <property type="nucleotide sequence ID" value="XM_010772582.1"/>
</dbReference>
<accession>A0A6I9MYC3</accession>
<dbReference type="OrthoDB" id="8929479at2759"/>
<dbReference type="AlphaFoldDB" id="A0A6I9MYC3"/>
<organism evidence="2 3">
    <name type="scientific">Notothenia coriiceps</name>
    <name type="common">black rockcod</name>
    <dbReference type="NCBI Taxonomy" id="8208"/>
    <lineage>
        <taxon>Eukaryota</taxon>
        <taxon>Metazoa</taxon>
        <taxon>Chordata</taxon>
        <taxon>Craniata</taxon>
        <taxon>Vertebrata</taxon>
        <taxon>Euteleostomi</taxon>
        <taxon>Actinopterygii</taxon>
        <taxon>Neopterygii</taxon>
        <taxon>Teleostei</taxon>
        <taxon>Neoteleostei</taxon>
        <taxon>Acanthomorphata</taxon>
        <taxon>Eupercaria</taxon>
        <taxon>Perciformes</taxon>
        <taxon>Notothenioidei</taxon>
        <taxon>Nototheniidae</taxon>
        <taxon>Notothenia</taxon>
    </lineage>
</organism>
<protein>
    <submittedName>
        <fullName evidence="3">Uncharacterized protein</fullName>
    </submittedName>
</protein>
<gene>
    <name evidence="3" type="primary">LOC104946708</name>
</gene>
<dbReference type="Gene3D" id="2.40.128.20">
    <property type="match status" value="1"/>
</dbReference>
<keyword evidence="2" id="KW-1185">Reference proteome</keyword>
<evidence type="ECO:0000313" key="2">
    <source>
        <dbReference type="Proteomes" id="UP000504611"/>
    </source>
</evidence>
<evidence type="ECO:0000256" key="1">
    <source>
        <dbReference type="SAM" id="SignalP"/>
    </source>
</evidence>
<sequence length="207" mass="23525">MKVLKGALLLLLLAVANSKPDHHHDHQHNHTDEKTADPDQCQVLQMLAEDNLQQVLGDWVLVWAVSDHQEGQDILKNLSSSRVEMRLQEDNQTLMFTKRNLFSDNKFLNYHINISMELLHNPNQTMHPIEGKKRLEFVLTSQTFISNSSHLKSESEARTDLLSAGREFYLVENLGPGHLLVLAGPTLPGAPERSAGRCSEKMLKRKY</sequence>
<dbReference type="GeneID" id="104946708"/>
<reference evidence="3" key="1">
    <citation type="submission" date="2025-08" db="UniProtKB">
        <authorList>
            <consortium name="RefSeq"/>
        </authorList>
    </citation>
    <scope>IDENTIFICATION</scope>
    <source>
        <tissue evidence="3">Muscle</tissue>
    </source>
</reference>
<dbReference type="InterPro" id="IPR012674">
    <property type="entry name" value="Calycin"/>
</dbReference>
<evidence type="ECO:0000313" key="3">
    <source>
        <dbReference type="RefSeq" id="XP_010770884.1"/>
    </source>
</evidence>
<dbReference type="Proteomes" id="UP000504611">
    <property type="component" value="Unplaced"/>
</dbReference>